<keyword evidence="1" id="KW-1133">Transmembrane helix</keyword>
<evidence type="ECO:0000313" key="2">
    <source>
        <dbReference type="EMBL" id="XCN74754.1"/>
    </source>
</evidence>
<dbReference type="KEGG" id="eaj:Q3M24_08425"/>
<feature type="transmembrane region" description="Helical" evidence="1">
    <location>
        <begin position="6"/>
        <end position="26"/>
    </location>
</feature>
<dbReference type="EMBL" id="CP159373">
    <property type="protein sequence ID" value="XCN74754.1"/>
    <property type="molecule type" value="Genomic_DNA"/>
</dbReference>
<reference evidence="2" key="1">
    <citation type="journal article" date="2024" name="Syst. Appl. Microbiol.">
        <title>First single-strain enrichments of Electrothrix cable bacteria, description of E. aestuarii sp. nov. and E. rattekaaiensis sp. nov., and proposal of a cable bacteria taxonomy following the rules of the SeqCode.</title>
        <authorList>
            <person name="Plum-Jensen L.E."/>
            <person name="Schramm A."/>
            <person name="Marshall I.P.G."/>
        </authorList>
    </citation>
    <scope>NUCLEOTIDE SEQUENCE</scope>
    <source>
        <strain evidence="2">Rat1</strain>
    </source>
</reference>
<organism evidence="2">
    <name type="scientific">Candidatus Electrothrix aestuarii</name>
    <dbReference type="NCBI Taxonomy" id="3062594"/>
    <lineage>
        <taxon>Bacteria</taxon>
        <taxon>Pseudomonadati</taxon>
        <taxon>Thermodesulfobacteriota</taxon>
        <taxon>Desulfobulbia</taxon>
        <taxon>Desulfobulbales</taxon>
        <taxon>Desulfobulbaceae</taxon>
        <taxon>Candidatus Electrothrix</taxon>
    </lineage>
</organism>
<name>A0AAU8LZT1_9BACT</name>
<protein>
    <submittedName>
        <fullName evidence="2">Uncharacterized protein</fullName>
    </submittedName>
</protein>
<dbReference type="AlphaFoldDB" id="A0AAU8LZT1"/>
<evidence type="ECO:0000256" key="1">
    <source>
        <dbReference type="SAM" id="Phobius"/>
    </source>
</evidence>
<gene>
    <name evidence="2" type="ORF">Q3M24_08425</name>
</gene>
<keyword evidence="1" id="KW-0472">Membrane</keyword>
<sequence>MGLYEILSLLVSALTPLIVLALGLLINKNLEKSKLAYLQDKEWQVRWAETFLTRAIKFEENISVIVTSLSRLQHMPQEQDKKGKSEEEIVRSIDQGINNLLYLEWDIQNFAQFADDGKEVIDKGKELTKKINTMLREKKGNFEDIRKIQFEYNKAVRRAHSQMLKAKE</sequence>
<proteinExistence type="predicted"/>
<accession>A0AAU8LZT1</accession>
<keyword evidence="1" id="KW-0812">Transmembrane</keyword>
<reference evidence="2" key="2">
    <citation type="submission" date="2024-06" db="EMBL/GenBank/DDBJ databases">
        <authorList>
            <person name="Plum-Jensen L.E."/>
            <person name="Schramm A."/>
            <person name="Marshall I.P.G."/>
        </authorList>
    </citation>
    <scope>NUCLEOTIDE SEQUENCE</scope>
    <source>
        <strain evidence="2">Rat1</strain>
    </source>
</reference>